<evidence type="ECO:0000313" key="4">
    <source>
        <dbReference type="Proteomes" id="UP001595816"/>
    </source>
</evidence>
<dbReference type="EC" id="3.4.-.-" evidence="3"/>
<comment type="caution">
    <text evidence="3">The sequence shown here is derived from an EMBL/GenBank/DDBJ whole genome shotgun (WGS) entry which is preliminary data.</text>
</comment>
<keyword evidence="1" id="KW-0812">Transmembrane</keyword>
<dbReference type="GO" id="GO:0016787">
    <property type="term" value="F:hydrolase activity"/>
    <property type="evidence" value="ECO:0007669"/>
    <property type="project" value="UniProtKB-KW"/>
</dbReference>
<dbReference type="PANTHER" id="PTHR39430:SF1">
    <property type="entry name" value="PROTEASE"/>
    <property type="match status" value="1"/>
</dbReference>
<dbReference type="PANTHER" id="PTHR39430">
    <property type="entry name" value="MEMBRANE-ASSOCIATED PROTEASE-RELATED"/>
    <property type="match status" value="1"/>
</dbReference>
<gene>
    <name evidence="3" type="ORF">ACFOZ4_25240</name>
</gene>
<feature type="transmembrane region" description="Helical" evidence="1">
    <location>
        <begin position="153"/>
        <end position="171"/>
    </location>
</feature>
<organism evidence="3 4">
    <name type="scientific">Hamadaea flava</name>
    <dbReference type="NCBI Taxonomy" id="1742688"/>
    <lineage>
        <taxon>Bacteria</taxon>
        <taxon>Bacillati</taxon>
        <taxon>Actinomycetota</taxon>
        <taxon>Actinomycetes</taxon>
        <taxon>Micromonosporales</taxon>
        <taxon>Micromonosporaceae</taxon>
        <taxon>Hamadaea</taxon>
    </lineage>
</organism>
<dbReference type="InterPro" id="IPR003675">
    <property type="entry name" value="Rce1/LyrA-like_dom"/>
</dbReference>
<feature type="transmembrane region" description="Helical" evidence="1">
    <location>
        <begin position="12"/>
        <end position="35"/>
    </location>
</feature>
<dbReference type="EMBL" id="JBHSAY010000015">
    <property type="protein sequence ID" value="MFC4133930.1"/>
    <property type="molecule type" value="Genomic_DNA"/>
</dbReference>
<proteinExistence type="predicted"/>
<sequence length="287" mass="30643">MLLKTLGKALGFLVLSVASVVLAAMLVGMFAPAWASRDGQPWPVMTVGALLILGVTALCLRLERRGWATAGLRPGWAWLRQLAIGLCSGAALVGGLAWLLMLGGVLYWQPNRPFTMALMLSGTTYFVFAVLVEELVFRGYALRRLAEGIGKTKAIVVMAALFGGYHVLSIGSSLSVKSGGSELVWTAVGPLVGAIVFGVAALRTGGIALPLGLHLGWNWMQWQFFTFPGDDNPIGLWNPIVTAHYADNPAVFRLGYLVAMTVALLVVLAITRKKQGLRAPTLRVASL</sequence>
<feature type="transmembrane region" description="Helical" evidence="1">
    <location>
        <begin position="250"/>
        <end position="270"/>
    </location>
</feature>
<evidence type="ECO:0000256" key="1">
    <source>
        <dbReference type="SAM" id="Phobius"/>
    </source>
</evidence>
<keyword evidence="1" id="KW-0472">Membrane</keyword>
<evidence type="ECO:0000313" key="3">
    <source>
        <dbReference type="EMBL" id="MFC4133930.1"/>
    </source>
</evidence>
<feature type="transmembrane region" description="Helical" evidence="1">
    <location>
        <begin position="41"/>
        <end position="62"/>
    </location>
</feature>
<feature type="domain" description="CAAX prenyl protease 2/Lysostaphin resistance protein A-like" evidence="2">
    <location>
        <begin position="119"/>
        <end position="220"/>
    </location>
</feature>
<feature type="transmembrane region" description="Helical" evidence="1">
    <location>
        <begin position="82"/>
        <end position="108"/>
    </location>
</feature>
<name>A0ABV8LT24_9ACTN</name>
<evidence type="ECO:0000259" key="2">
    <source>
        <dbReference type="Pfam" id="PF02517"/>
    </source>
</evidence>
<feature type="transmembrane region" description="Helical" evidence="1">
    <location>
        <begin position="114"/>
        <end position="132"/>
    </location>
</feature>
<keyword evidence="4" id="KW-1185">Reference proteome</keyword>
<protein>
    <submittedName>
        <fullName evidence="3">CPBP family intramembrane glutamic endopeptidase</fullName>
        <ecNumber evidence="3">3.4.-.-</ecNumber>
    </submittedName>
</protein>
<reference evidence="4" key="1">
    <citation type="journal article" date="2019" name="Int. J. Syst. Evol. Microbiol.">
        <title>The Global Catalogue of Microorganisms (GCM) 10K type strain sequencing project: providing services to taxonomists for standard genome sequencing and annotation.</title>
        <authorList>
            <consortium name="The Broad Institute Genomics Platform"/>
            <consortium name="The Broad Institute Genome Sequencing Center for Infectious Disease"/>
            <person name="Wu L."/>
            <person name="Ma J."/>
        </authorList>
    </citation>
    <scope>NUCLEOTIDE SEQUENCE [LARGE SCALE GENOMIC DNA]</scope>
    <source>
        <strain evidence="4">CGMCC 4.7289</strain>
    </source>
</reference>
<dbReference type="Proteomes" id="UP001595816">
    <property type="component" value="Unassembled WGS sequence"/>
</dbReference>
<feature type="transmembrane region" description="Helical" evidence="1">
    <location>
        <begin position="183"/>
        <end position="202"/>
    </location>
</feature>
<dbReference type="RefSeq" id="WP_253761870.1">
    <property type="nucleotide sequence ID" value="NZ_JAMZDZ010000001.1"/>
</dbReference>
<accession>A0ABV8LT24</accession>
<keyword evidence="1" id="KW-1133">Transmembrane helix</keyword>
<keyword evidence="3" id="KW-0378">Hydrolase</keyword>
<dbReference type="Pfam" id="PF02517">
    <property type="entry name" value="Rce1-like"/>
    <property type="match status" value="1"/>
</dbReference>